<evidence type="ECO:0000313" key="2">
    <source>
        <dbReference type="EMBL" id="TID19999.1"/>
    </source>
</evidence>
<comment type="caution">
    <text evidence="2">The sequence shown here is derived from an EMBL/GenBank/DDBJ whole genome shotgun (WGS) entry which is preliminary data.</text>
</comment>
<gene>
    <name evidence="2" type="ORF">E6O75_ATG07459</name>
</gene>
<keyword evidence="1" id="KW-0732">Signal</keyword>
<dbReference type="Pfam" id="PF19271">
    <property type="entry name" value="Nis1"/>
    <property type="match status" value="1"/>
</dbReference>
<accession>A0A4Z1NXS2</accession>
<feature type="chain" id="PRO_5021283152" description="Secreted protein NIS1" evidence="1">
    <location>
        <begin position="18"/>
        <end position="145"/>
    </location>
</feature>
<evidence type="ECO:0000313" key="3">
    <source>
        <dbReference type="Proteomes" id="UP000298493"/>
    </source>
</evidence>
<dbReference type="EMBL" id="SNSC02000011">
    <property type="protein sequence ID" value="TID19999.1"/>
    <property type="molecule type" value="Genomic_DNA"/>
</dbReference>
<dbReference type="OrthoDB" id="3913322at2759"/>
<keyword evidence="3" id="KW-1185">Reference proteome</keyword>
<evidence type="ECO:0000256" key="1">
    <source>
        <dbReference type="SAM" id="SignalP"/>
    </source>
</evidence>
<protein>
    <recommendedName>
        <fullName evidence="4">Secreted protein NIS1</fullName>
    </recommendedName>
</protein>
<dbReference type="AlphaFoldDB" id="A0A4Z1NXS2"/>
<dbReference type="InterPro" id="IPR045469">
    <property type="entry name" value="Nis1"/>
</dbReference>
<dbReference type="Proteomes" id="UP000298493">
    <property type="component" value="Unassembled WGS sequence"/>
</dbReference>
<feature type="signal peptide" evidence="1">
    <location>
        <begin position="1"/>
        <end position="17"/>
    </location>
</feature>
<evidence type="ECO:0008006" key="4">
    <source>
        <dbReference type="Google" id="ProtNLM"/>
    </source>
</evidence>
<organism evidence="2 3">
    <name type="scientific">Venturia nashicola</name>
    <dbReference type="NCBI Taxonomy" id="86259"/>
    <lineage>
        <taxon>Eukaryota</taxon>
        <taxon>Fungi</taxon>
        <taxon>Dikarya</taxon>
        <taxon>Ascomycota</taxon>
        <taxon>Pezizomycotina</taxon>
        <taxon>Dothideomycetes</taxon>
        <taxon>Pleosporomycetidae</taxon>
        <taxon>Venturiales</taxon>
        <taxon>Venturiaceae</taxon>
        <taxon>Venturia</taxon>
    </lineage>
</organism>
<name>A0A4Z1NXS2_9PEZI</name>
<proteinExistence type="predicted"/>
<reference evidence="2 3" key="1">
    <citation type="submission" date="2019-04" db="EMBL/GenBank/DDBJ databases">
        <title>High contiguity whole genome sequence and gene annotation resource for two Venturia nashicola isolates.</title>
        <authorList>
            <person name="Prokchorchik M."/>
            <person name="Won K."/>
            <person name="Lee Y."/>
            <person name="Choi E.D."/>
            <person name="Segonzac C."/>
            <person name="Sohn K.H."/>
        </authorList>
    </citation>
    <scope>NUCLEOTIDE SEQUENCE [LARGE SCALE GENOMIC DNA]</scope>
    <source>
        <strain evidence="2 3">PRI2</strain>
    </source>
</reference>
<sequence>MQFSALALASLLSLASARINGISVPKAIKAGTSIDVILLVGQSQQVITDVAVSFGVVSPVKDAYPGAIGEVIETVYLGPQLSNTAVDIPKSINSFPNKTPLGPVLFTAQVYSLLGRASSGVLATYNVTVFLGDSGSKDRVSSRPV</sequence>